<accession>A0A0B7GUE8</accession>
<keyword evidence="2" id="KW-1185">Reference proteome</keyword>
<evidence type="ECO:0000313" key="1">
    <source>
        <dbReference type="EMBL" id="CEM61157.1"/>
    </source>
</evidence>
<sequence length="116" mass="12593">MPSVFAASKYSLSTCKNDPRAVLYISGKLTTTAAITVAQYEKTIWKLSKLYIGAKTPRAPKNMSNKNPTTVGGSTNGKVNIPSNNALYFVFITKLAAKIPKKNVMNVEIIPVLTDI</sequence>
<evidence type="ECO:0000313" key="2">
    <source>
        <dbReference type="Proteomes" id="UP000042527"/>
    </source>
</evidence>
<organism evidence="1 2">
    <name type="scientific">Treponema phagedenis</name>
    <dbReference type="NCBI Taxonomy" id="162"/>
    <lineage>
        <taxon>Bacteria</taxon>
        <taxon>Pseudomonadati</taxon>
        <taxon>Spirochaetota</taxon>
        <taxon>Spirochaetia</taxon>
        <taxon>Spirochaetales</taxon>
        <taxon>Treponemataceae</taxon>
        <taxon>Treponema</taxon>
    </lineage>
</organism>
<reference evidence="2" key="1">
    <citation type="submission" date="2015-01" db="EMBL/GenBank/DDBJ databases">
        <authorList>
            <person name="Manzoor Shahid"/>
            <person name="Zubair Saima"/>
        </authorList>
    </citation>
    <scope>NUCLEOTIDE SEQUENCE [LARGE SCALE GENOMIC DNA]</scope>
    <source>
        <strain evidence="2">V1</strain>
    </source>
</reference>
<dbReference type="EMBL" id="CDNC01000007">
    <property type="protein sequence ID" value="CEM61157.1"/>
    <property type="molecule type" value="Genomic_DNA"/>
</dbReference>
<protein>
    <submittedName>
        <fullName evidence="1">Uncharacterized protein</fullName>
    </submittedName>
</protein>
<gene>
    <name evidence="1" type="ORF">TPHV1_150039</name>
</gene>
<name>A0A0B7GUE8_TREPH</name>
<dbReference type="Proteomes" id="UP000042527">
    <property type="component" value="Unassembled WGS sequence"/>
</dbReference>
<dbReference type="AlphaFoldDB" id="A0A0B7GUE8"/>
<proteinExistence type="predicted"/>